<sequence length="323" mass="35973">MIYHTIALAAGFILDLIFGDPRWLYHPVCLIGNLISFLEKRIRKILPKTSSGELTGGLIEVLIVCILSLGIPAVILYTLYPRLPWLALLLESFWCYQLLATRSLKDESMRVYDRLKYGTLEEARKAVSMIVGRDTAALTEEGVTKAAVETVAENASDGVIAPMLYMAIGGAPLMFLYKGINTMDSMLGYKNDRYLYFGRCAAKLDDAANYLPSRISGGLMVLAAYFSGFDGWNAWKIFRRDSRNHASPNSAQTESVMAGALDVQLAGNAYYFGKLYEKPTIGDPIRLIEPEDIRRANRLLYATAITGVVLFLLIRIVLILCWS</sequence>
<dbReference type="AlphaFoldDB" id="A0A414EGY7"/>
<evidence type="ECO:0000256" key="4">
    <source>
        <dbReference type="ARBA" id="ARBA00022475"/>
    </source>
</evidence>
<proteinExistence type="inferred from homology"/>
<keyword evidence="5 9" id="KW-0169">Cobalamin biosynthesis</keyword>
<keyword evidence="7 9" id="KW-1133">Transmembrane helix</keyword>
<dbReference type="PANTHER" id="PTHR34308:SF1">
    <property type="entry name" value="COBALAMIN BIOSYNTHESIS PROTEIN CBIB"/>
    <property type="match status" value="1"/>
</dbReference>
<feature type="transmembrane region" description="Helical" evidence="9">
    <location>
        <begin position="159"/>
        <end position="177"/>
    </location>
</feature>
<evidence type="ECO:0000313" key="11">
    <source>
        <dbReference type="Proteomes" id="UP000283745"/>
    </source>
</evidence>
<evidence type="ECO:0000256" key="1">
    <source>
        <dbReference type="ARBA" id="ARBA00004651"/>
    </source>
</evidence>
<keyword evidence="6 9" id="KW-0812">Transmembrane</keyword>
<dbReference type="InterPro" id="IPR004485">
    <property type="entry name" value="Cobalamin_biosynth_CobD/CbiB"/>
</dbReference>
<gene>
    <name evidence="9 10" type="primary">cobD</name>
    <name evidence="10" type="ORF">DW740_13225</name>
</gene>
<dbReference type="UniPathway" id="UPA00148"/>
<dbReference type="PANTHER" id="PTHR34308">
    <property type="entry name" value="COBALAMIN BIOSYNTHESIS PROTEIN CBIB"/>
    <property type="match status" value="1"/>
</dbReference>
<dbReference type="GO" id="GO:0015420">
    <property type="term" value="F:ABC-type vitamin B12 transporter activity"/>
    <property type="evidence" value="ECO:0007669"/>
    <property type="project" value="UniProtKB-UniRule"/>
</dbReference>
<dbReference type="HAMAP" id="MF_00024">
    <property type="entry name" value="CobD_CbiB"/>
    <property type="match status" value="1"/>
</dbReference>
<evidence type="ECO:0000256" key="7">
    <source>
        <dbReference type="ARBA" id="ARBA00022989"/>
    </source>
</evidence>
<dbReference type="EMBL" id="QSKF01000011">
    <property type="protein sequence ID" value="RHE38326.1"/>
    <property type="molecule type" value="Genomic_DNA"/>
</dbReference>
<dbReference type="GO" id="GO:0005886">
    <property type="term" value="C:plasma membrane"/>
    <property type="evidence" value="ECO:0007669"/>
    <property type="project" value="UniProtKB-SubCell"/>
</dbReference>
<comment type="function">
    <text evidence="9">Converts cobyric acid to cobinamide by the addition of aminopropanol on the F carboxylic group.</text>
</comment>
<evidence type="ECO:0000256" key="2">
    <source>
        <dbReference type="ARBA" id="ARBA00004953"/>
    </source>
</evidence>
<name>A0A414EGY7_9FIRM</name>
<evidence type="ECO:0000256" key="5">
    <source>
        <dbReference type="ARBA" id="ARBA00022573"/>
    </source>
</evidence>
<evidence type="ECO:0000256" key="3">
    <source>
        <dbReference type="ARBA" id="ARBA00006263"/>
    </source>
</evidence>
<keyword evidence="8 9" id="KW-0472">Membrane</keyword>
<dbReference type="Proteomes" id="UP000283745">
    <property type="component" value="Unassembled WGS sequence"/>
</dbReference>
<comment type="pathway">
    <text evidence="2 9">Cofactor biosynthesis; adenosylcobalamin biosynthesis.</text>
</comment>
<dbReference type="NCBIfam" id="TIGR00380">
    <property type="entry name" value="cobal_cbiB"/>
    <property type="match status" value="1"/>
</dbReference>
<comment type="caution">
    <text evidence="9">Lacks conserved residue(s) required for the propagation of feature annotation.</text>
</comment>
<keyword evidence="4 9" id="KW-1003">Cell membrane</keyword>
<reference evidence="10 11" key="1">
    <citation type="submission" date="2018-08" db="EMBL/GenBank/DDBJ databases">
        <title>A genome reference for cultivated species of the human gut microbiota.</title>
        <authorList>
            <person name="Zou Y."/>
            <person name="Xue W."/>
            <person name="Luo G."/>
        </authorList>
    </citation>
    <scope>NUCLEOTIDE SEQUENCE [LARGE SCALE GENOMIC DNA]</scope>
    <source>
        <strain evidence="10 11">AM28-23</strain>
    </source>
</reference>
<evidence type="ECO:0000313" key="10">
    <source>
        <dbReference type="EMBL" id="RHE38326.1"/>
    </source>
</evidence>
<dbReference type="Pfam" id="PF03186">
    <property type="entry name" value="CobD_Cbib"/>
    <property type="match status" value="1"/>
</dbReference>
<evidence type="ECO:0000256" key="8">
    <source>
        <dbReference type="ARBA" id="ARBA00023136"/>
    </source>
</evidence>
<dbReference type="GO" id="GO:0009236">
    <property type="term" value="P:cobalamin biosynthetic process"/>
    <property type="evidence" value="ECO:0007669"/>
    <property type="project" value="UniProtKB-UniRule"/>
</dbReference>
<evidence type="ECO:0000256" key="6">
    <source>
        <dbReference type="ARBA" id="ARBA00022692"/>
    </source>
</evidence>
<comment type="caution">
    <text evidence="10">The sequence shown here is derived from an EMBL/GenBank/DDBJ whole genome shotgun (WGS) entry which is preliminary data.</text>
</comment>
<comment type="subcellular location">
    <subcellularLocation>
        <location evidence="1 9">Cell membrane</location>
        <topology evidence="1 9">Multi-pass membrane protein</topology>
    </subcellularLocation>
</comment>
<feature type="transmembrane region" description="Helical" evidence="9">
    <location>
        <begin position="299"/>
        <end position="320"/>
    </location>
</feature>
<feature type="transmembrane region" description="Helical" evidence="9">
    <location>
        <begin position="54"/>
        <end position="77"/>
    </location>
</feature>
<comment type="similarity">
    <text evidence="3 9">Belongs to the CobD/CbiB family.</text>
</comment>
<organism evidence="10 11">
    <name type="scientific">Blautia obeum</name>
    <dbReference type="NCBI Taxonomy" id="40520"/>
    <lineage>
        <taxon>Bacteria</taxon>
        <taxon>Bacillati</taxon>
        <taxon>Bacillota</taxon>
        <taxon>Clostridia</taxon>
        <taxon>Lachnospirales</taxon>
        <taxon>Lachnospiraceae</taxon>
        <taxon>Blautia</taxon>
    </lineage>
</organism>
<protein>
    <recommendedName>
        <fullName evidence="9">Cobalamin biosynthesis protein CobD</fullName>
    </recommendedName>
</protein>
<evidence type="ECO:0000256" key="9">
    <source>
        <dbReference type="HAMAP-Rule" id="MF_00024"/>
    </source>
</evidence>
<accession>A0A414EGY7</accession>
<dbReference type="GO" id="GO:0048472">
    <property type="term" value="F:threonine-phosphate decarboxylase activity"/>
    <property type="evidence" value="ECO:0007669"/>
    <property type="project" value="InterPro"/>
</dbReference>